<comment type="caution">
    <text evidence="3">The sequence shown here is derived from an EMBL/GenBank/DDBJ whole genome shotgun (WGS) entry which is preliminary data.</text>
</comment>
<sequence>MKSLIAAAVLSLVANLCVAQASPTGLWKTIDDETKVEKSLVRVSDTAGVFSAVIEKLLDPAKADAKCDKCSDERKDKPVMGMTILRNVKQSSNDAELWDGGDILDPNNGKVYKVRLKPVEGGKKMEVRGYIGMPMLGRTQTWIRVE</sequence>
<dbReference type="Gene3D" id="2.40.128.520">
    <property type="match status" value="1"/>
</dbReference>
<dbReference type="PANTHER" id="PTHR36919:SF3">
    <property type="entry name" value="BLL5882 PROTEIN"/>
    <property type="match status" value="1"/>
</dbReference>
<evidence type="ECO:0000259" key="2">
    <source>
        <dbReference type="Pfam" id="PF09917"/>
    </source>
</evidence>
<feature type="domain" description="DUF2147" evidence="2">
    <location>
        <begin position="25"/>
        <end position="144"/>
    </location>
</feature>
<evidence type="ECO:0000256" key="1">
    <source>
        <dbReference type="SAM" id="SignalP"/>
    </source>
</evidence>
<evidence type="ECO:0000313" key="3">
    <source>
        <dbReference type="EMBL" id="MCV2368472.1"/>
    </source>
</evidence>
<dbReference type="Proteomes" id="UP001209701">
    <property type="component" value="Unassembled WGS sequence"/>
</dbReference>
<name>A0ABT2YEM0_9BURK</name>
<protein>
    <submittedName>
        <fullName evidence="3">DUF2147 domain-containing protein</fullName>
    </submittedName>
</protein>
<dbReference type="InterPro" id="IPR019223">
    <property type="entry name" value="DUF2147"/>
</dbReference>
<reference evidence="3 4" key="1">
    <citation type="submission" date="2021-11" db="EMBL/GenBank/DDBJ databases">
        <authorList>
            <person name="Liang Q."/>
            <person name="Mou H."/>
            <person name="Liu Z."/>
        </authorList>
    </citation>
    <scope>NUCLEOTIDE SEQUENCE [LARGE SCALE GENOMIC DNA]</scope>
    <source>
        <strain evidence="3 4">CHU3</strain>
    </source>
</reference>
<proteinExistence type="predicted"/>
<keyword evidence="4" id="KW-1185">Reference proteome</keyword>
<dbReference type="Pfam" id="PF09917">
    <property type="entry name" value="DUF2147"/>
    <property type="match status" value="1"/>
</dbReference>
<dbReference type="EMBL" id="JAJIRN010000004">
    <property type="protein sequence ID" value="MCV2368472.1"/>
    <property type="molecule type" value="Genomic_DNA"/>
</dbReference>
<keyword evidence="1" id="KW-0732">Signal</keyword>
<gene>
    <name evidence="3" type="ORF">LNV07_10245</name>
</gene>
<accession>A0ABT2YEM0</accession>
<feature type="signal peptide" evidence="1">
    <location>
        <begin position="1"/>
        <end position="21"/>
    </location>
</feature>
<dbReference type="RefSeq" id="WP_263571071.1">
    <property type="nucleotide sequence ID" value="NZ_JAJIRN010000004.1"/>
</dbReference>
<dbReference type="PANTHER" id="PTHR36919">
    <property type="entry name" value="BLR1215 PROTEIN"/>
    <property type="match status" value="1"/>
</dbReference>
<feature type="chain" id="PRO_5046900914" evidence="1">
    <location>
        <begin position="22"/>
        <end position="146"/>
    </location>
</feature>
<evidence type="ECO:0000313" key="4">
    <source>
        <dbReference type="Proteomes" id="UP001209701"/>
    </source>
</evidence>
<organism evidence="3 4">
    <name type="scientific">Roseateles oligotrophus</name>
    <dbReference type="NCBI Taxonomy" id="1769250"/>
    <lineage>
        <taxon>Bacteria</taxon>
        <taxon>Pseudomonadati</taxon>
        <taxon>Pseudomonadota</taxon>
        <taxon>Betaproteobacteria</taxon>
        <taxon>Burkholderiales</taxon>
        <taxon>Sphaerotilaceae</taxon>
        <taxon>Roseateles</taxon>
    </lineage>
</organism>